<dbReference type="EMBL" id="CP015199">
    <property type="protein sequence ID" value="ANF50685.1"/>
    <property type="molecule type" value="Genomic_DNA"/>
</dbReference>
<evidence type="ECO:0000313" key="14">
    <source>
        <dbReference type="EMBL" id="ANF50685.1"/>
    </source>
</evidence>
<keyword evidence="14" id="KW-0176">Collagen</keyword>
<dbReference type="InterPro" id="IPR039426">
    <property type="entry name" value="TonB-dep_rcpt-like"/>
</dbReference>
<evidence type="ECO:0000256" key="6">
    <source>
        <dbReference type="ARBA" id="ARBA00023077"/>
    </source>
</evidence>
<evidence type="ECO:0000256" key="3">
    <source>
        <dbReference type="ARBA" id="ARBA00022452"/>
    </source>
</evidence>
<dbReference type="SUPFAM" id="SSF56935">
    <property type="entry name" value="Porins"/>
    <property type="match status" value="1"/>
</dbReference>
<dbReference type="KEGG" id="chh:A0O34_09185"/>
<dbReference type="Proteomes" id="UP000077824">
    <property type="component" value="Chromosome"/>
</dbReference>
<evidence type="ECO:0000256" key="4">
    <source>
        <dbReference type="ARBA" id="ARBA00022692"/>
    </source>
</evidence>
<dbReference type="PROSITE" id="PS52016">
    <property type="entry name" value="TONB_DEPENDENT_REC_3"/>
    <property type="match status" value="1"/>
</dbReference>
<dbReference type="InterPro" id="IPR008969">
    <property type="entry name" value="CarboxyPept-like_regulatory"/>
</dbReference>
<keyword evidence="2 10" id="KW-0813">Transport</keyword>
<dbReference type="InterPro" id="IPR037066">
    <property type="entry name" value="Plug_dom_sf"/>
</dbReference>
<evidence type="ECO:0000259" key="12">
    <source>
        <dbReference type="Pfam" id="PF00593"/>
    </source>
</evidence>
<dbReference type="SUPFAM" id="SSF49464">
    <property type="entry name" value="Carboxypeptidase regulatory domain-like"/>
    <property type="match status" value="1"/>
</dbReference>
<keyword evidence="5" id="KW-0732">Signal</keyword>
<name>A0A172XV27_9FLAO</name>
<comment type="similarity">
    <text evidence="10 11">Belongs to the TonB-dependent receptor family.</text>
</comment>
<sequence length="751" mass="85170">MMRITTMAIFLSVCSYAQKNHSINGVIKDQDTGEIISGASIKVKEKPEITIETNEYGFYSISLPESDYTLIINHNKHGTITKNIHLYETVKMDLTMEKEDAVIEEVLINKKNKTTAFTKSKMGAEVLDIQSISKLPVLFGEKDVIKTLQFLPGISSQEGSSGFSVRGGSPDQNLILLDEAPIFNNSHLLGFFSTFNSDALRSVSVYKGNMPSQYGGRLSSIIDVKMKEGNNQDYNVTGGIGLISSRLSVEGPIQKGKSSFIISGRRTYADLFVGKEDGKKTKLYFYDLNAKANFQINNNNSIHLSTYFGKDVISYKKFKNNWGNIAVTLRWNSIISSKLFSNTSFIFSNYNYKTNIQNFDGSLLEVNPNIRNLSFKQDFNHYIGLNHSLRYGLQSSYYYFNTPGLSESVKSGFLVKPRSMWENALYINDDFKITDKFFINYGVRLSMLSSGEKTSETEESGNNNFAKSYTNLEPRLMLNYEFNKSNSLRIGYTRNTQNIQTLSSTSNENLANDLWINLRKPETADQINIGYTKKFKSDYEISIETFYKKMSNLVDYKDGVEVNVLDNIENNLLYNGHGRAYGLEFLAKKTSGRLTGWLSYTLSKTERKIDGINDGEWYNAQQDKTHNLSIVTSYQLTPKWTLSGAFVYSTGNAVTFPVGRYESGDQTILQYGKRNSNRMPAYHRLDINATYEPITNKRFKSSWSFGIYNVYGRSNPFSVTFQPQLVDPNGIQTVKTSLFSIVPNVTYNFKF</sequence>
<evidence type="ECO:0000256" key="11">
    <source>
        <dbReference type="RuleBase" id="RU003357"/>
    </source>
</evidence>
<keyword evidence="3 10" id="KW-1134">Transmembrane beta strand</keyword>
<reference evidence="14 15" key="1">
    <citation type="submission" date="2016-04" db="EMBL/GenBank/DDBJ databases">
        <title>Complete Genome Sequence of Chryseobacterium sp. IHBB 10212.</title>
        <authorList>
            <person name="Pal M."/>
            <person name="Swarnkar M.K."/>
            <person name="Kaushal K."/>
            <person name="Chhibber S."/>
            <person name="Singh A.K."/>
            <person name="Gulati A."/>
        </authorList>
    </citation>
    <scope>NUCLEOTIDE SEQUENCE [LARGE SCALE GENOMIC DNA]</scope>
    <source>
        <strain evidence="14 15">IHBB 10212</strain>
    </source>
</reference>
<evidence type="ECO:0000256" key="7">
    <source>
        <dbReference type="ARBA" id="ARBA00023136"/>
    </source>
</evidence>
<keyword evidence="7 10" id="KW-0472">Membrane</keyword>
<dbReference type="GO" id="GO:0015344">
    <property type="term" value="F:siderophore uptake transmembrane transporter activity"/>
    <property type="evidence" value="ECO:0007669"/>
    <property type="project" value="TreeGrafter"/>
</dbReference>
<feature type="domain" description="TonB-dependent receptor-like beta-barrel" evidence="12">
    <location>
        <begin position="286"/>
        <end position="710"/>
    </location>
</feature>
<protein>
    <submittedName>
        <fullName evidence="14">Collagen-binding protein</fullName>
    </submittedName>
</protein>
<dbReference type="STRING" id="1685010.A0O34_09185"/>
<dbReference type="PANTHER" id="PTHR30069">
    <property type="entry name" value="TONB-DEPENDENT OUTER MEMBRANE RECEPTOR"/>
    <property type="match status" value="1"/>
</dbReference>
<dbReference type="Pfam" id="PF13715">
    <property type="entry name" value="CarbopepD_reg_2"/>
    <property type="match status" value="1"/>
</dbReference>
<keyword evidence="9 10" id="KW-0998">Cell outer membrane</keyword>
<comment type="subcellular location">
    <subcellularLocation>
        <location evidence="1 10">Cell outer membrane</location>
        <topology evidence="1 10">Multi-pass membrane protein</topology>
    </subcellularLocation>
</comment>
<dbReference type="GO" id="GO:0044718">
    <property type="term" value="P:siderophore transmembrane transport"/>
    <property type="evidence" value="ECO:0007669"/>
    <property type="project" value="TreeGrafter"/>
</dbReference>
<evidence type="ECO:0000256" key="10">
    <source>
        <dbReference type="PROSITE-ProRule" id="PRU01360"/>
    </source>
</evidence>
<evidence type="ECO:0000256" key="8">
    <source>
        <dbReference type="ARBA" id="ARBA00023170"/>
    </source>
</evidence>
<dbReference type="Gene3D" id="2.40.170.20">
    <property type="entry name" value="TonB-dependent receptor, beta-barrel domain"/>
    <property type="match status" value="1"/>
</dbReference>
<evidence type="ECO:0000313" key="15">
    <source>
        <dbReference type="Proteomes" id="UP000077824"/>
    </source>
</evidence>
<evidence type="ECO:0000256" key="5">
    <source>
        <dbReference type="ARBA" id="ARBA00022729"/>
    </source>
</evidence>
<dbReference type="OrthoDB" id="9803050at2"/>
<evidence type="ECO:0000256" key="1">
    <source>
        <dbReference type="ARBA" id="ARBA00004571"/>
    </source>
</evidence>
<evidence type="ECO:0000256" key="9">
    <source>
        <dbReference type="ARBA" id="ARBA00023237"/>
    </source>
</evidence>
<organism evidence="14 15">
    <name type="scientific">Chryseobacterium glaciei</name>
    <dbReference type="NCBI Taxonomy" id="1685010"/>
    <lineage>
        <taxon>Bacteria</taxon>
        <taxon>Pseudomonadati</taxon>
        <taxon>Bacteroidota</taxon>
        <taxon>Flavobacteriia</taxon>
        <taxon>Flavobacteriales</taxon>
        <taxon>Weeksellaceae</taxon>
        <taxon>Chryseobacterium group</taxon>
        <taxon>Chryseobacterium</taxon>
    </lineage>
</organism>
<proteinExistence type="inferred from homology"/>
<keyword evidence="15" id="KW-1185">Reference proteome</keyword>
<dbReference type="InterPro" id="IPR012910">
    <property type="entry name" value="Plug_dom"/>
</dbReference>
<dbReference type="Pfam" id="PF07715">
    <property type="entry name" value="Plug"/>
    <property type="match status" value="1"/>
</dbReference>
<keyword evidence="4 10" id="KW-0812">Transmembrane</keyword>
<dbReference type="InterPro" id="IPR036942">
    <property type="entry name" value="Beta-barrel_TonB_sf"/>
</dbReference>
<evidence type="ECO:0000259" key="13">
    <source>
        <dbReference type="Pfam" id="PF07715"/>
    </source>
</evidence>
<keyword evidence="8" id="KW-0675">Receptor</keyword>
<dbReference type="Gene3D" id="2.60.40.1120">
    <property type="entry name" value="Carboxypeptidase-like, regulatory domain"/>
    <property type="match status" value="1"/>
</dbReference>
<keyword evidence="6 11" id="KW-0798">TonB box</keyword>
<dbReference type="PANTHER" id="PTHR30069:SF29">
    <property type="entry name" value="HEMOGLOBIN AND HEMOGLOBIN-HAPTOGLOBIN-BINDING PROTEIN 1-RELATED"/>
    <property type="match status" value="1"/>
</dbReference>
<gene>
    <name evidence="14" type="ORF">A0O34_09185</name>
</gene>
<dbReference type="AlphaFoldDB" id="A0A172XV27"/>
<evidence type="ECO:0000256" key="2">
    <source>
        <dbReference type="ARBA" id="ARBA00022448"/>
    </source>
</evidence>
<dbReference type="Gene3D" id="2.170.130.10">
    <property type="entry name" value="TonB-dependent receptor, plug domain"/>
    <property type="match status" value="1"/>
</dbReference>
<dbReference type="Pfam" id="PF00593">
    <property type="entry name" value="TonB_dep_Rec_b-barrel"/>
    <property type="match status" value="1"/>
</dbReference>
<dbReference type="RefSeq" id="WP_066753965.1">
    <property type="nucleotide sequence ID" value="NZ_CP015199.1"/>
</dbReference>
<dbReference type="InterPro" id="IPR000531">
    <property type="entry name" value="Beta-barrel_TonB"/>
</dbReference>
<dbReference type="GO" id="GO:0009279">
    <property type="term" value="C:cell outer membrane"/>
    <property type="evidence" value="ECO:0007669"/>
    <property type="project" value="UniProtKB-SubCell"/>
</dbReference>
<accession>A0A172XV27</accession>
<feature type="domain" description="TonB-dependent receptor plug" evidence="13">
    <location>
        <begin position="141"/>
        <end position="217"/>
    </location>
</feature>